<proteinExistence type="predicted"/>
<dbReference type="Gene3D" id="3.30.710.10">
    <property type="entry name" value="Potassium Channel Kv1.1, Chain A"/>
    <property type="match status" value="1"/>
</dbReference>
<feature type="non-terminal residue" evidence="2">
    <location>
        <position position="68"/>
    </location>
</feature>
<feature type="non-terminal residue" evidence="2">
    <location>
        <position position="1"/>
    </location>
</feature>
<dbReference type="SUPFAM" id="SSF54695">
    <property type="entry name" value="POZ domain"/>
    <property type="match status" value="1"/>
</dbReference>
<dbReference type="InterPro" id="IPR000210">
    <property type="entry name" value="BTB/POZ_dom"/>
</dbReference>
<dbReference type="Proteomes" id="UP000054196">
    <property type="component" value="Unassembled WGS sequence"/>
</dbReference>
<feature type="domain" description="BTB" evidence="1">
    <location>
        <begin position="7"/>
        <end position="68"/>
    </location>
</feature>
<dbReference type="Pfam" id="PF00651">
    <property type="entry name" value="BTB"/>
    <property type="match status" value="1"/>
</dbReference>
<organism evidence="2 3">
    <name type="scientific">Punctularia strigosozonata (strain HHB-11173)</name>
    <name type="common">White-rot fungus</name>
    <dbReference type="NCBI Taxonomy" id="741275"/>
    <lineage>
        <taxon>Eukaryota</taxon>
        <taxon>Fungi</taxon>
        <taxon>Dikarya</taxon>
        <taxon>Basidiomycota</taxon>
        <taxon>Agaricomycotina</taxon>
        <taxon>Agaricomycetes</taxon>
        <taxon>Corticiales</taxon>
        <taxon>Punctulariaceae</taxon>
        <taxon>Punctularia</taxon>
    </lineage>
</organism>
<dbReference type="AlphaFoldDB" id="R7S3R2"/>
<dbReference type="KEGG" id="psq:PUNSTDRAFT_36816"/>
<dbReference type="GeneID" id="18882296"/>
<evidence type="ECO:0000313" key="3">
    <source>
        <dbReference type="Proteomes" id="UP000054196"/>
    </source>
</evidence>
<protein>
    <recommendedName>
        <fullName evidence="1">BTB domain-containing protein</fullName>
    </recommendedName>
</protein>
<reference evidence="3" key="1">
    <citation type="journal article" date="2012" name="Science">
        <title>The Paleozoic origin of enzymatic lignin decomposition reconstructed from 31 fungal genomes.</title>
        <authorList>
            <person name="Floudas D."/>
            <person name="Binder M."/>
            <person name="Riley R."/>
            <person name="Barry K."/>
            <person name="Blanchette R.A."/>
            <person name="Henrissat B."/>
            <person name="Martinez A.T."/>
            <person name="Otillar R."/>
            <person name="Spatafora J.W."/>
            <person name="Yadav J.S."/>
            <person name="Aerts A."/>
            <person name="Benoit I."/>
            <person name="Boyd A."/>
            <person name="Carlson A."/>
            <person name="Copeland A."/>
            <person name="Coutinho P.M."/>
            <person name="de Vries R.P."/>
            <person name="Ferreira P."/>
            <person name="Findley K."/>
            <person name="Foster B."/>
            <person name="Gaskell J."/>
            <person name="Glotzer D."/>
            <person name="Gorecki P."/>
            <person name="Heitman J."/>
            <person name="Hesse C."/>
            <person name="Hori C."/>
            <person name="Igarashi K."/>
            <person name="Jurgens J.A."/>
            <person name="Kallen N."/>
            <person name="Kersten P."/>
            <person name="Kohler A."/>
            <person name="Kuees U."/>
            <person name="Kumar T.K.A."/>
            <person name="Kuo A."/>
            <person name="LaButti K."/>
            <person name="Larrondo L.F."/>
            <person name="Lindquist E."/>
            <person name="Ling A."/>
            <person name="Lombard V."/>
            <person name="Lucas S."/>
            <person name="Lundell T."/>
            <person name="Martin R."/>
            <person name="McLaughlin D.J."/>
            <person name="Morgenstern I."/>
            <person name="Morin E."/>
            <person name="Murat C."/>
            <person name="Nagy L.G."/>
            <person name="Nolan M."/>
            <person name="Ohm R.A."/>
            <person name="Patyshakuliyeva A."/>
            <person name="Rokas A."/>
            <person name="Ruiz-Duenas F.J."/>
            <person name="Sabat G."/>
            <person name="Salamov A."/>
            <person name="Samejima M."/>
            <person name="Schmutz J."/>
            <person name="Slot J.C."/>
            <person name="St John F."/>
            <person name="Stenlid J."/>
            <person name="Sun H."/>
            <person name="Sun S."/>
            <person name="Syed K."/>
            <person name="Tsang A."/>
            <person name="Wiebenga A."/>
            <person name="Young D."/>
            <person name="Pisabarro A."/>
            <person name="Eastwood D.C."/>
            <person name="Martin F."/>
            <person name="Cullen D."/>
            <person name="Grigoriev I.V."/>
            <person name="Hibbett D.S."/>
        </authorList>
    </citation>
    <scope>NUCLEOTIDE SEQUENCE [LARGE SCALE GENOMIC DNA]</scope>
    <source>
        <strain evidence="3">HHB-11173 SS5</strain>
    </source>
</reference>
<gene>
    <name evidence="2" type="ORF">PUNSTDRAFT_36816</name>
</gene>
<dbReference type="OMA" id="PEADEIQ"/>
<dbReference type="PROSITE" id="PS50097">
    <property type="entry name" value="BTB"/>
    <property type="match status" value="1"/>
</dbReference>
<dbReference type="HOGENOM" id="CLU_188781_0_0_1"/>
<evidence type="ECO:0000259" key="1">
    <source>
        <dbReference type="PROSITE" id="PS50097"/>
    </source>
</evidence>
<dbReference type="RefSeq" id="XP_007388924.1">
    <property type="nucleotide sequence ID" value="XM_007388862.1"/>
</dbReference>
<sequence>FNDAPPADVILQSCDSVQFFVCKVILSFASPFFRDMFTLPQSSGSSDVQPDIPVIPMVESSATLDDLL</sequence>
<dbReference type="EMBL" id="JH687558">
    <property type="protein sequence ID" value="EIN03866.1"/>
    <property type="molecule type" value="Genomic_DNA"/>
</dbReference>
<name>R7S3R2_PUNST</name>
<dbReference type="InterPro" id="IPR011333">
    <property type="entry name" value="SKP1/BTB/POZ_sf"/>
</dbReference>
<keyword evidence="3" id="KW-1185">Reference proteome</keyword>
<accession>R7S3R2</accession>
<evidence type="ECO:0000313" key="2">
    <source>
        <dbReference type="EMBL" id="EIN03866.1"/>
    </source>
</evidence>
<dbReference type="OrthoDB" id="3357985at2759"/>